<feature type="compositionally biased region" description="Polar residues" evidence="1">
    <location>
        <begin position="30"/>
        <end position="43"/>
    </location>
</feature>
<sequence length="93" mass="10364">MDILSQIQNKTASTISIPPNVNSSSLSSNAHYTPQTTTNNNESFLPEMEDNTASDLDTKFIMPIYEDPTPEPLAKRKKHTLPSRKNNIFPSSI</sequence>
<evidence type="ECO:0000313" key="3">
    <source>
        <dbReference type="Proteomes" id="UP000439903"/>
    </source>
</evidence>
<feature type="region of interest" description="Disordered" evidence="1">
    <location>
        <begin position="1"/>
        <end position="93"/>
    </location>
</feature>
<dbReference type="AlphaFoldDB" id="A0A8H3X664"/>
<organism evidence="2 3">
    <name type="scientific">Gigaspora margarita</name>
    <dbReference type="NCBI Taxonomy" id="4874"/>
    <lineage>
        <taxon>Eukaryota</taxon>
        <taxon>Fungi</taxon>
        <taxon>Fungi incertae sedis</taxon>
        <taxon>Mucoromycota</taxon>
        <taxon>Glomeromycotina</taxon>
        <taxon>Glomeromycetes</taxon>
        <taxon>Diversisporales</taxon>
        <taxon>Gigasporaceae</taxon>
        <taxon>Gigaspora</taxon>
    </lineage>
</organism>
<feature type="compositionally biased region" description="Polar residues" evidence="1">
    <location>
        <begin position="83"/>
        <end position="93"/>
    </location>
</feature>
<proteinExistence type="predicted"/>
<evidence type="ECO:0000256" key="1">
    <source>
        <dbReference type="SAM" id="MobiDB-lite"/>
    </source>
</evidence>
<reference evidence="2 3" key="1">
    <citation type="journal article" date="2019" name="Environ. Microbiol.">
        <title>At the nexus of three kingdoms: the genome of the mycorrhizal fungus Gigaspora margarita provides insights into plant, endobacterial and fungal interactions.</title>
        <authorList>
            <person name="Venice F."/>
            <person name="Ghignone S."/>
            <person name="Salvioli di Fossalunga A."/>
            <person name="Amselem J."/>
            <person name="Novero M."/>
            <person name="Xianan X."/>
            <person name="Sedzielewska Toro K."/>
            <person name="Morin E."/>
            <person name="Lipzen A."/>
            <person name="Grigoriev I.V."/>
            <person name="Henrissat B."/>
            <person name="Martin F.M."/>
            <person name="Bonfante P."/>
        </authorList>
    </citation>
    <scope>NUCLEOTIDE SEQUENCE [LARGE SCALE GENOMIC DNA]</scope>
    <source>
        <strain evidence="2 3">BEG34</strain>
    </source>
</reference>
<gene>
    <name evidence="2" type="ORF">F8M41_007554</name>
</gene>
<protein>
    <submittedName>
        <fullName evidence="2">Uncharacterized protein</fullName>
    </submittedName>
</protein>
<keyword evidence="3" id="KW-1185">Reference proteome</keyword>
<dbReference type="EMBL" id="WTPW01001763">
    <property type="protein sequence ID" value="KAF0415902.1"/>
    <property type="molecule type" value="Genomic_DNA"/>
</dbReference>
<dbReference type="Proteomes" id="UP000439903">
    <property type="component" value="Unassembled WGS sequence"/>
</dbReference>
<name>A0A8H3X664_GIGMA</name>
<feature type="compositionally biased region" description="Low complexity" evidence="1">
    <location>
        <begin position="13"/>
        <end position="29"/>
    </location>
</feature>
<evidence type="ECO:0000313" key="2">
    <source>
        <dbReference type="EMBL" id="KAF0415902.1"/>
    </source>
</evidence>
<feature type="compositionally biased region" description="Polar residues" evidence="1">
    <location>
        <begin position="1"/>
        <end position="12"/>
    </location>
</feature>
<comment type="caution">
    <text evidence="2">The sequence shown here is derived from an EMBL/GenBank/DDBJ whole genome shotgun (WGS) entry which is preliminary data.</text>
</comment>
<accession>A0A8H3X664</accession>